<proteinExistence type="predicted"/>
<dbReference type="PANTHER" id="PTHR35801:SF1">
    <property type="entry name" value="PHOSPHOSERINE PHOSPHATASE RSBX"/>
    <property type="match status" value="1"/>
</dbReference>
<reference evidence="2 3" key="1">
    <citation type="submission" date="2021-01" db="EMBL/GenBank/DDBJ databases">
        <title>Whole genome shotgun sequence of Microbispora corallina NBRC 16416.</title>
        <authorList>
            <person name="Komaki H."/>
            <person name="Tamura T."/>
        </authorList>
    </citation>
    <scope>NUCLEOTIDE SEQUENCE [LARGE SCALE GENOMIC DNA]</scope>
    <source>
        <strain evidence="2 3">NBRC 16416</strain>
    </source>
</reference>
<dbReference type="InterPro" id="IPR039248">
    <property type="entry name" value="Ptase_RsbX"/>
</dbReference>
<evidence type="ECO:0000313" key="2">
    <source>
        <dbReference type="EMBL" id="GIH42373.1"/>
    </source>
</evidence>
<gene>
    <name evidence="2" type="ORF">Mco01_53730</name>
</gene>
<dbReference type="InterPro" id="IPR001932">
    <property type="entry name" value="PPM-type_phosphatase-like_dom"/>
</dbReference>
<dbReference type="Gene3D" id="3.60.40.10">
    <property type="entry name" value="PPM-type phosphatase domain"/>
    <property type="match status" value="1"/>
</dbReference>
<name>A0ABQ4G5M5_9ACTN</name>
<comment type="caution">
    <text evidence="2">The sequence shown here is derived from an EMBL/GenBank/DDBJ whole genome shotgun (WGS) entry which is preliminary data.</text>
</comment>
<dbReference type="Proteomes" id="UP000603904">
    <property type="component" value="Unassembled WGS sequence"/>
</dbReference>
<dbReference type="SMART" id="SM00331">
    <property type="entry name" value="PP2C_SIG"/>
    <property type="match status" value="1"/>
</dbReference>
<evidence type="ECO:0000259" key="1">
    <source>
        <dbReference type="SMART" id="SM00331"/>
    </source>
</evidence>
<organism evidence="2 3">
    <name type="scientific">Microbispora corallina</name>
    <dbReference type="NCBI Taxonomy" id="83302"/>
    <lineage>
        <taxon>Bacteria</taxon>
        <taxon>Bacillati</taxon>
        <taxon>Actinomycetota</taxon>
        <taxon>Actinomycetes</taxon>
        <taxon>Streptosporangiales</taxon>
        <taxon>Streptosporangiaceae</taxon>
        <taxon>Microbispora</taxon>
    </lineage>
</organism>
<dbReference type="RefSeq" id="WP_204059593.1">
    <property type="nucleotide sequence ID" value="NZ_BAAAGP010000017.1"/>
</dbReference>
<dbReference type="EMBL" id="BOOC01000030">
    <property type="protein sequence ID" value="GIH42373.1"/>
    <property type="molecule type" value="Genomic_DNA"/>
</dbReference>
<evidence type="ECO:0000313" key="3">
    <source>
        <dbReference type="Proteomes" id="UP000603904"/>
    </source>
</evidence>
<dbReference type="SUPFAM" id="SSF81606">
    <property type="entry name" value="PP2C-like"/>
    <property type="match status" value="1"/>
</dbReference>
<keyword evidence="3" id="KW-1185">Reference proteome</keyword>
<sequence length="188" mass="19841">MSGVRRPIGDEVVCGDAFAFVDTPDAVTVLVCDGLGHGDAAAQASREAVRIFQEGPGLAPEAVLERVHRGLSHMRGGAVAVARIERERVSFAGLGNVSGWIAHAEGRQGMVSLPGIAGHQGRRTQRYEYALPPHATVILHSDGIGDRWDPGSLPGLFARSPAVVAPTLLRDAGGRRDDACVVALRRRA</sequence>
<feature type="domain" description="PPM-type phosphatase" evidence="1">
    <location>
        <begin position="5"/>
        <end position="186"/>
    </location>
</feature>
<dbReference type="Pfam" id="PF07228">
    <property type="entry name" value="SpoIIE"/>
    <property type="match status" value="1"/>
</dbReference>
<dbReference type="InterPro" id="IPR036457">
    <property type="entry name" value="PPM-type-like_dom_sf"/>
</dbReference>
<accession>A0ABQ4G5M5</accession>
<dbReference type="PANTHER" id="PTHR35801">
    <property type="entry name" value="PHOSPHOSERINE PHOSPHATASE RSBX"/>
    <property type="match status" value="1"/>
</dbReference>
<protein>
    <recommendedName>
        <fullName evidence="1">PPM-type phosphatase domain-containing protein</fullName>
    </recommendedName>
</protein>